<dbReference type="Proteomes" id="UP001548590">
    <property type="component" value="Unassembled WGS sequence"/>
</dbReference>
<organism evidence="6 7">
    <name type="scientific">Uliginosibacterium paludis</name>
    <dbReference type="NCBI Taxonomy" id="1615952"/>
    <lineage>
        <taxon>Bacteria</taxon>
        <taxon>Pseudomonadati</taxon>
        <taxon>Pseudomonadota</taxon>
        <taxon>Betaproteobacteria</taxon>
        <taxon>Rhodocyclales</taxon>
        <taxon>Zoogloeaceae</taxon>
        <taxon>Uliginosibacterium</taxon>
    </lineage>
</organism>
<keyword evidence="3" id="KW-0732">Signal</keyword>
<dbReference type="InterPro" id="IPR015815">
    <property type="entry name" value="HIBADH-related"/>
</dbReference>
<dbReference type="GO" id="GO:0016491">
    <property type="term" value="F:oxidoreductase activity"/>
    <property type="evidence" value="ECO:0007669"/>
    <property type="project" value="UniProtKB-KW"/>
</dbReference>
<feature type="domain" description="3-hydroxyisobutyrate dehydrogenase-like NAD-binding" evidence="5">
    <location>
        <begin position="165"/>
        <end position="284"/>
    </location>
</feature>
<dbReference type="SUPFAM" id="SSF51735">
    <property type="entry name" value="NAD(P)-binding Rossmann-fold domains"/>
    <property type="match status" value="1"/>
</dbReference>
<dbReference type="InterPro" id="IPR036291">
    <property type="entry name" value="NAD(P)-bd_dom_sf"/>
</dbReference>
<dbReference type="EMBL" id="JBEWLZ010000002">
    <property type="protein sequence ID" value="MET1488968.1"/>
    <property type="molecule type" value="Genomic_DNA"/>
</dbReference>
<dbReference type="Pfam" id="PF03446">
    <property type="entry name" value="NAD_binding_2"/>
    <property type="match status" value="1"/>
</dbReference>
<evidence type="ECO:0000259" key="4">
    <source>
        <dbReference type="Pfam" id="PF03446"/>
    </source>
</evidence>
<keyword evidence="2" id="KW-0520">NAD</keyword>
<dbReference type="EC" id="1.1.-.-" evidence="6"/>
<dbReference type="Gene3D" id="3.40.50.720">
    <property type="entry name" value="NAD(P)-binding Rossmann-like Domain"/>
    <property type="match status" value="1"/>
</dbReference>
<name>A0ABV2CM38_9RHOO</name>
<evidence type="ECO:0000259" key="5">
    <source>
        <dbReference type="Pfam" id="PF14833"/>
    </source>
</evidence>
<accession>A0ABV2CM38</accession>
<sequence>MARIGFLGLGIMGRAMAANLIKAGFEVTVWNRSAEKCAPLVAQGAKQGATPREVAASCDFTIAMLADPAAARETVFGAEGVLAGIGEGRGYIDMSTVDDATAREIAAAIAGHGGRFLEAPVSGTKKPAEEGTLVILAAGDESLYEEAGAAFDKLGKKRVFLGEVGQGARMKLVVNMIMGSMMVALSEGLALGLKGNLDGAQILDVIEAGAMACPMFKGKGPMLLQDDATTSFPLKHMQKDLRLALALSEELGQSLQAASAANEVFKRANIAGHGDDDIAAVYRVVK</sequence>
<feature type="domain" description="6-phosphogluconate dehydrogenase NADP-binding" evidence="4">
    <location>
        <begin position="3"/>
        <end position="162"/>
    </location>
</feature>
<dbReference type="Pfam" id="PF14833">
    <property type="entry name" value="NAD_binding_11"/>
    <property type="match status" value="1"/>
</dbReference>
<evidence type="ECO:0000313" key="7">
    <source>
        <dbReference type="Proteomes" id="UP001548590"/>
    </source>
</evidence>
<dbReference type="InterPro" id="IPR029154">
    <property type="entry name" value="HIBADH-like_NADP-bd"/>
</dbReference>
<evidence type="ECO:0000256" key="3">
    <source>
        <dbReference type="SAM" id="SignalP"/>
    </source>
</evidence>
<protein>
    <submittedName>
        <fullName evidence="6">NAD(P)-dependent oxidoreductase</fullName>
        <ecNumber evidence="6">1.1.-.-</ecNumber>
    </submittedName>
</protein>
<feature type="chain" id="PRO_5046239222" evidence="3">
    <location>
        <begin position="18"/>
        <end position="286"/>
    </location>
</feature>
<evidence type="ECO:0000256" key="2">
    <source>
        <dbReference type="ARBA" id="ARBA00023027"/>
    </source>
</evidence>
<comment type="caution">
    <text evidence="6">The sequence shown here is derived from an EMBL/GenBank/DDBJ whole genome shotgun (WGS) entry which is preliminary data.</text>
</comment>
<dbReference type="PANTHER" id="PTHR43580:SF2">
    <property type="entry name" value="CYTOKINE-LIKE NUCLEAR FACTOR N-PAC"/>
    <property type="match status" value="1"/>
</dbReference>
<dbReference type="InterPro" id="IPR051265">
    <property type="entry name" value="HIBADH-related_NP60_sf"/>
</dbReference>
<feature type="signal peptide" evidence="3">
    <location>
        <begin position="1"/>
        <end position="17"/>
    </location>
</feature>
<reference evidence="6 7" key="1">
    <citation type="submission" date="2024-07" db="EMBL/GenBank/DDBJ databases">
        <title>Uliginosibacterium paludis KCTC:42655.</title>
        <authorList>
            <person name="Kim M.K."/>
        </authorList>
    </citation>
    <scope>NUCLEOTIDE SEQUENCE [LARGE SCALE GENOMIC DNA]</scope>
    <source>
        <strain evidence="6 7">KCTC 42655</strain>
    </source>
</reference>
<proteinExistence type="predicted"/>
<dbReference type="PANTHER" id="PTHR43580">
    <property type="entry name" value="OXIDOREDUCTASE GLYR1-RELATED"/>
    <property type="match status" value="1"/>
</dbReference>
<keyword evidence="1 6" id="KW-0560">Oxidoreductase</keyword>
<evidence type="ECO:0000313" key="6">
    <source>
        <dbReference type="EMBL" id="MET1488968.1"/>
    </source>
</evidence>
<dbReference type="InterPro" id="IPR008927">
    <property type="entry name" value="6-PGluconate_DH-like_C_sf"/>
</dbReference>
<keyword evidence="7" id="KW-1185">Reference proteome</keyword>
<dbReference type="PIRSF" id="PIRSF000103">
    <property type="entry name" value="HIBADH"/>
    <property type="match status" value="1"/>
</dbReference>
<dbReference type="PROSITE" id="PS00895">
    <property type="entry name" value="3_HYDROXYISOBUT_DH"/>
    <property type="match status" value="1"/>
</dbReference>
<evidence type="ECO:0000256" key="1">
    <source>
        <dbReference type="ARBA" id="ARBA00023002"/>
    </source>
</evidence>
<dbReference type="InterPro" id="IPR002204">
    <property type="entry name" value="3-OH-isobutyrate_DH-rel_CS"/>
</dbReference>
<dbReference type="SUPFAM" id="SSF48179">
    <property type="entry name" value="6-phosphogluconate dehydrogenase C-terminal domain-like"/>
    <property type="match status" value="1"/>
</dbReference>
<dbReference type="RefSeq" id="WP_345924019.1">
    <property type="nucleotide sequence ID" value="NZ_JBDIVF010000001.1"/>
</dbReference>
<dbReference type="InterPro" id="IPR013328">
    <property type="entry name" value="6PGD_dom2"/>
</dbReference>
<dbReference type="Gene3D" id="1.10.1040.10">
    <property type="entry name" value="N-(1-d-carboxylethyl)-l-norvaline Dehydrogenase, domain 2"/>
    <property type="match status" value="1"/>
</dbReference>
<dbReference type="InterPro" id="IPR006115">
    <property type="entry name" value="6PGDH_NADP-bd"/>
</dbReference>
<gene>
    <name evidence="6" type="ORF">ABVT11_03960</name>
</gene>